<feature type="compositionally biased region" description="Basic and acidic residues" evidence="10">
    <location>
        <begin position="47"/>
        <end position="56"/>
    </location>
</feature>
<evidence type="ECO:0000256" key="6">
    <source>
        <dbReference type="ARBA" id="ARBA00022840"/>
    </source>
</evidence>
<feature type="region of interest" description="Disordered" evidence="10">
    <location>
        <begin position="1"/>
        <end position="235"/>
    </location>
</feature>
<dbReference type="FunFam" id="1.10.510.10:FF:000186">
    <property type="entry name" value="Mitogen-activated protein kinase kinase kinase"/>
    <property type="match status" value="1"/>
</dbReference>
<organism evidence="12 13">
    <name type="scientific">Morella rubra</name>
    <name type="common">Chinese bayberry</name>
    <dbReference type="NCBI Taxonomy" id="262757"/>
    <lineage>
        <taxon>Eukaryota</taxon>
        <taxon>Viridiplantae</taxon>
        <taxon>Streptophyta</taxon>
        <taxon>Embryophyta</taxon>
        <taxon>Tracheophyta</taxon>
        <taxon>Spermatophyta</taxon>
        <taxon>Magnoliopsida</taxon>
        <taxon>eudicotyledons</taxon>
        <taxon>Gunneridae</taxon>
        <taxon>Pentapetalae</taxon>
        <taxon>rosids</taxon>
        <taxon>fabids</taxon>
        <taxon>Fagales</taxon>
        <taxon>Myricaceae</taxon>
        <taxon>Morella</taxon>
    </lineage>
</organism>
<keyword evidence="3" id="KW-0808">Transferase</keyword>
<comment type="caution">
    <text evidence="12">The sequence shown here is derived from an EMBL/GenBank/DDBJ whole genome shotgun (WGS) entry which is preliminary data.</text>
</comment>
<proteinExistence type="inferred from homology"/>
<dbReference type="InterPro" id="IPR050538">
    <property type="entry name" value="MAP_kinase_kinase_kinase"/>
</dbReference>
<dbReference type="InterPro" id="IPR011009">
    <property type="entry name" value="Kinase-like_dom_sf"/>
</dbReference>
<evidence type="ECO:0000256" key="4">
    <source>
        <dbReference type="ARBA" id="ARBA00022741"/>
    </source>
</evidence>
<feature type="compositionally biased region" description="Pro residues" evidence="10">
    <location>
        <begin position="199"/>
        <end position="211"/>
    </location>
</feature>
<dbReference type="PROSITE" id="PS00107">
    <property type="entry name" value="PROTEIN_KINASE_ATP"/>
    <property type="match status" value="1"/>
</dbReference>
<dbReference type="OrthoDB" id="266718at2759"/>
<evidence type="ECO:0000313" key="12">
    <source>
        <dbReference type="EMBL" id="KAB1210571.1"/>
    </source>
</evidence>
<feature type="compositionally biased region" description="Low complexity" evidence="10">
    <location>
        <begin position="15"/>
        <end position="31"/>
    </location>
</feature>
<dbReference type="Gene3D" id="1.10.510.10">
    <property type="entry name" value="Transferase(Phosphotransferase) domain 1"/>
    <property type="match status" value="1"/>
</dbReference>
<name>A0A6A1VD03_9ROSI</name>
<dbReference type="PANTHER" id="PTHR48016:SF8">
    <property type="entry name" value="MITOGEN-ACTIVATED PROTEIN KINASE KINASE KINASE 3"/>
    <property type="match status" value="1"/>
</dbReference>
<dbReference type="InterPro" id="IPR000719">
    <property type="entry name" value="Prot_kinase_dom"/>
</dbReference>
<feature type="domain" description="Protein kinase" evidence="11">
    <location>
        <begin position="237"/>
        <end position="493"/>
    </location>
</feature>
<feature type="compositionally biased region" description="Low complexity" evidence="10">
    <location>
        <begin position="156"/>
        <end position="170"/>
    </location>
</feature>
<dbReference type="Proteomes" id="UP000516437">
    <property type="component" value="Chromosome 6"/>
</dbReference>
<dbReference type="PANTHER" id="PTHR48016">
    <property type="entry name" value="MAP KINASE KINASE KINASE SSK2-RELATED-RELATED"/>
    <property type="match status" value="1"/>
</dbReference>
<dbReference type="EMBL" id="RXIC02000024">
    <property type="protein sequence ID" value="KAB1210571.1"/>
    <property type="molecule type" value="Genomic_DNA"/>
</dbReference>
<keyword evidence="13" id="KW-1185">Reference proteome</keyword>
<feature type="compositionally biased region" description="Low complexity" evidence="10">
    <location>
        <begin position="109"/>
        <end position="128"/>
    </location>
</feature>
<dbReference type="SUPFAM" id="SSF56112">
    <property type="entry name" value="Protein kinase-like (PK-like)"/>
    <property type="match status" value="1"/>
</dbReference>
<evidence type="ECO:0000256" key="8">
    <source>
        <dbReference type="ARBA" id="ARBA00048329"/>
    </source>
</evidence>
<dbReference type="CDD" id="cd06632">
    <property type="entry name" value="STKc_MEKK1_plant"/>
    <property type="match status" value="1"/>
</dbReference>
<accession>A0A6A1VD03</accession>
<evidence type="ECO:0000256" key="3">
    <source>
        <dbReference type="ARBA" id="ARBA00022679"/>
    </source>
</evidence>
<evidence type="ECO:0000256" key="1">
    <source>
        <dbReference type="ARBA" id="ARBA00006529"/>
    </source>
</evidence>
<dbReference type="GO" id="GO:0004709">
    <property type="term" value="F:MAP kinase kinase kinase activity"/>
    <property type="evidence" value="ECO:0007669"/>
    <property type="project" value="UniProtKB-EC"/>
</dbReference>
<reference evidence="12 13" key="1">
    <citation type="journal article" date="2019" name="Plant Biotechnol. J.">
        <title>The red bayberry genome and genetic basis of sex determination.</title>
        <authorList>
            <person name="Jia H.M."/>
            <person name="Jia H.J."/>
            <person name="Cai Q.L."/>
            <person name="Wang Y."/>
            <person name="Zhao H.B."/>
            <person name="Yang W.F."/>
            <person name="Wang G.Y."/>
            <person name="Li Y.H."/>
            <person name="Zhan D.L."/>
            <person name="Shen Y.T."/>
            <person name="Niu Q.F."/>
            <person name="Chang L."/>
            <person name="Qiu J."/>
            <person name="Zhao L."/>
            <person name="Xie H.B."/>
            <person name="Fu W.Y."/>
            <person name="Jin J."/>
            <person name="Li X.W."/>
            <person name="Jiao Y."/>
            <person name="Zhou C.C."/>
            <person name="Tu T."/>
            <person name="Chai C.Y."/>
            <person name="Gao J.L."/>
            <person name="Fan L.J."/>
            <person name="van de Weg E."/>
            <person name="Wang J.Y."/>
            <person name="Gao Z.S."/>
        </authorList>
    </citation>
    <scope>NUCLEOTIDE SEQUENCE [LARGE SCALE GENOMIC DNA]</scope>
    <source>
        <tissue evidence="12">Leaves</tissue>
    </source>
</reference>
<protein>
    <recommendedName>
        <fullName evidence="2">mitogen-activated protein kinase kinase kinase</fullName>
        <ecNumber evidence="2">2.7.11.25</ecNumber>
    </recommendedName>
</protein>
<comment type="similarity">
    <text evidence="1">Belongs to the protein kinase superfamily. STE Ser/Thr protein kinase family. MAP kinase kinase kinase subfamily.</text>
</comment>
<sequence>MPAWWGRKSSKNKGQQQEQKQEQQQQVVNQNPLSYHLHPSKSSVNNDKTKGKDKGKPVSFDDGLLRNSPRTSKDFGASSGFLGFDSDSGERIGHPLPRPSIPAGHDNISLVVGCGSGSISSVSSSGSSEDQPIAQENGQFLTFRGQGDIKSRMRSRSPGPGSRGPTSPTSPLHPRLCVSSLESPTGKQEDGKSQCHRLPLPPGSPTLPPGSPTSSSSLANARASGGIENTTSTKSHWKKGRLLGRGTFGHVYLGFNSGSGQMCAIKEVRVASDDQTSRECLKQLNQEINLLSQLSHPNIVRYFESELGEETLSVYLEYVSGGSIHKLLQEYGSFSEPVIQNYTRQIISGLAYLHGRNTVHRDIKGANILVDPNGEIKLADFGMAKHITAAASMLSFKGSPYWMAPEVVMNTNGYNLAVDIWSLGCTILEMATSKPPWSQYEGVAAIFKIGNSKDIPTIPDSLSNDAKSFIKLCLQRDPSARPTALQLLDHPFIRDQATSRLANMNVTKDAFPYMFDGSRTPPVLELHSNRTNMTLSDRNYATMPVLTTSRATKNPRDCIRAITTSLPVSPCSSPLRQYRPAQGSFVLSPPHSAYATRAQGGYNLNEYSSYTTTRPNTIYAVEPWQEISSYRTHTPGGSPRTRPI</sequence>
<dbReference type="GO" id="GO:0005524">
    <property type="term" value="F:ATP binding"/>
    <property type="evidence" value="ECO:0007669"/>
    <property type="project" value="UniProtKB-UniRule"/>
</dbReference>
<keyword evidence="6 9" id="KW-0067">ATP-binding</keyword>
<comment type="catalytic activity">
    <reaction evidence="7">
        <text>L-threonyl-[protein] + ATP = O-phospho-L-threonyl-[protein] + ADP + H(+)</text>
        <dbReference type="Rhea" id="RHEA:46608"/>
        <dbReference type="Rhea" id="RHEA-COMP:11060"/>
        <dbReference type="Rhea" id="RHEA-COMP:11605"/>
        <dbReference type="ChEBI" id="CHEBI:15378"/>
        <dbReference type="ChEBI" id="CHEBI:30013"/>
        <dbReference type="ChEBI" id="CHEBI:30616"/>
        <dbReference type="ChEBI" id="CHEBI:61977"/>
        <dbReference type="ChEBI" id="CHEBI:456216"/>
        <dbReference type="EC" id="2.7.11.25"/>
    </reaction>
</comment>
<gene>
    <name evidence="12" type="ORF">CJ030_MR6G010867</name>
</gene>
<keyword evidence="5 12" id="KW-0418">Kinase</keyword>
<dbReference type="Pfam" id="PF00069">
    <property type="entry name" value="Pkinase"/>
    <property type="match status" value="1"/>
</dbReference>
<dbReference type="PROSITE" id="PS50011">
    <property type="entry name" value="PROTEIN_KINASE_DOM"/>
    <property type="match status" value="1"/>
</dbReference>
<dbReference type="AlphaFoldDB" id="A0A6A1VD03"/>
<evidence type="ECO:0000256" key="2">
    <source>
        <dbReference type="ARBA" id="ARBA00012406"/>
    </source>
</evidence>
<evidence type="ECO:0000259" key="11">
    <source>
        <dbReference type="PROSITE" id="PS50011"/>
    </source>
</evidence>
<feature type="compositionally biased region" description="Low complexity" evidence="10">
    <location>
        <begin position="74"/>
        <end position="86"/>
    </location>
</feature>
<dbReference type="SMART" id="SM00220">
    <property type="entry name" value="S_TKc"/>
    <property type="match status" value="1"/>
</dbReference>
<dbReference type="EC" id="2.7.11.25" evidence="2"/>
<evidence type="ECO:0000256" key="5">
    <source>
        <dbReference type="ARBA" id="ARBA00022777"/>
    </source>
</evidence>
<feature type="binding site" evidence="9">
    <location>
        <position position="266"/>
    </location>
    <ligand>
        <name>ATP</name>
        <dbReference type="ChEBI" id="CHEBI:30616"/>
    </ligand>
</feature>
<dbReference type="InterPro" id="IPR017441">
    <property type="entry name" value="Protein_kinase_ATP_BS"/>
</dbReference>
<evidence type="ECO:0000256" key="7">
    <source>
        <dbReference type="ARBA" id="ARBA00047559"/>
    </source>
</evidence>
<dbReference type="GO" id="GO:0005737">
    <property type="term" value="C:cytoplasm"/>
    <property type="evidence" value="ECO:0007669"/>
    <property type="project" value="TreeGrafter"/>
</dbReference>
<evidence type="ECO:0000256" key="10">
    <source>
        <dbReference type="SAM" id="MobiDB-lite"/>
    </source>
</evidence>
<evidence type="ECO:0000256" key="9">
    <source>
        <dbReference type="PROSITE-ProRule" id="PRU10141"/>
    </source>
</evidence>
<keyword evidence="4 9" id="KW-0547">Nucleotide-binding</keyword>
<comment type="catalytic activity">
    <reaction evidence="8">
        <text>L-seryl-[protein] + ATP = O-phospho-L-seryl-[protein] + ADP + H(+)</text>
        <dbReference type="Rhea" id="RHEA:17989"/>
        <dbReference type="Rhea" id="RHEA-COMP:9863"/>
        <dbReference type="Rhea" id="RHEA-COMP:11604"/>
        <dbReference type="ChEBI" id="CHEBI:15378"/>
        <dbReference type="ChEBI" id="CHEBI:29999"/>
        <dbReference type="ChEBI" id="CHEBI:30616"/>
        <dbReference type="ChEBI" id="CHEBI:83421"/>
        <dbReference type="ChEBI" id="CHEBI:456216"/>
        <dbReference type="EC" id="2.7.11.25"/>
    </reaction>
</comment>
<evidence type="ECO:0000313" key="13">
    <source>
        <dbReference type="Proteomes" id="UP000516437"/>
    </source>
</evidence>